<accession>A0ABR4APJ6</accession>
<evidence type="ECO:0000313" key="1">
    <source>
        <dbReference type="EMBL" id="KAL2046622.1"/>
    </source>
</evidence>
<proteinExistence type="predicted"/>
<sequence>MHSSNIGTSFAFPASLVKLTTELVGPEPAPVTFALVFPTSGVEKPGCGFAGIQLASRPPGLITCV</sequence>
<dbReference type="EMBL" id="JBHFEH010000111">
    <property type="protein sequence ID" value="KAL2046622.1"/>
    <property type="molecule type" value="Genomic_DNA"/>
</dbReference>
<name>A0ABR4APJ6_9LECA</name>
<comment type="caution">
    <text evidence="1">The sequence shown here is derived from an EMBL/GenBank/DDBJ whole genome shotgun (WGS) entry which is preliminary data.</text>
</comment>
<evidence type="ECO:0000313" key="2">
    <source>
        <dbReference type="Proteomes" id="UP001590951"/>
    </source>
</evidence>
<keyword evidence="2" id="KW-1185">Reference proteome</keyword>
<dbReference type="Proteomes" id="UP001590951">
    <property type="component" value="Unassembled WGS sequence"/>
</dbReference>
<protein>
    <submittedName>
        <fullName evidence="1">Uncharacterized protein</fullName>
    </submittedName>
</protein>
<reference evidence="1 2" key="1">
    <citation type="submission" date="2024-09" db="EMBL/GenBank/DDBJ databases">
        <title>Rethinking Asexuality: The Enigmatic Case of Functional Sexual Genes in Lepraria (Stereocaulaceae).</title>
        <authorList>
            <person name="Doellman M."/>
            <person name="Sun Y."/>
            <person name="Barcenas-Pena A."/>
            <person name="Lumbsch H.T."/>
            <person name="Grewe F."/>
        </authorList>
    </citation>
    <scope>NUCLEOTIDE SEQUENCE [LARGE SCALE GENOMIC DNA]</scope>
    <source>
        <strain evidence="1 2">Grewe 0041</strain>
    </source>
</reference>
<gene>
    <name evidence="1" type="ORF">ABVK25_011703</name>
</gene>
<organism evidence="1 2">
    <name type="scientific">Lepraria finkii</name>
    <dbReference type="NCBI Taxonomy" id="1340010"/>
    <lineage>
        <taxon>Eukaryota</taxon>
        <taxon>Fungi</taxon>
        <taxon>Dikarya</taxon>
        <taxon>Ascomycota</taxon>
        <taxon>Pezizomycotina</taxon>
        <taxon>Lecanoromycetes</taxon>
        <taxon>OSLEUM clade</taxon>
        <taxon>Lecanoromycetidae</taxon>
        <taxon>Lecanorales</taxon>
        <taxon>Lecanorineae</taxon>
        <taxon>Stereocaulaceae</taxon>
        <taxon>Lepraria</taxon>
    </lineage>
</organism>